<evidence type="ECO:0000313" key="7">
    <source>
        <dbReference type="EMBL" id="HIR57036.1"/>
    </source>
</evidence>
<protein>
    <recommendedName>
        <fullName evidence="6">Phosphatidylglycerol lysyltransferase</fullName>
        <ecNumber evidence="6">2.3.2.3</ecNumber>
    </recommendedName>
    <alternativeName>
        <fullName evidence="6">Lysylphosphatidylglycerol synthase</fullName>
    </alternativeName>
</protein>
<dbReference type="InterPro" id="IPR022791">
    <property type="entry name" value="L-PG_synthase/AglD"/>
</dbReference>
<keyword evidence="5 6" id="KW-0472">Membrane</keyword>
<evidence type="ECO:0000256" key="4">
    <source>
        <dbReference type="ARBA" id="ARBA00022989"/>
    </source>
</evidence>
<dbReference type="GO" id="GO:0005886">
    <property type="term" value="C:plasma membrane"/>
    <property type="evidence" value="ECO:0007669"/>
    <property type="project" value="UniProtKB-SubCell"/>
</dbReference>
<gene>
    <name evidence="6" type="primary">mprF</name>
    <name evidence="7" type="ORF">IAA54_05150</name>
</gene>
<dbReference type="GO" id="GO:0006629">
    <property type="term" value="P:lipid metabolic process"/>
    <property type="evidence" value="ECO:0007669"/>
    <property type="project" value="UniProtKB-KW"/>
</dbReference>
<feature type="transmembrane region" description="Helical" evidence="6">
    <location>
        <begin position="128"/>
        <end position="150"/>
    </location>
</feature>
<reference evidence="7" key="2">
    <citation type="journal article" date="2021" name="PeerJ">
        <title>Extensive microbial diversity within the chicken gut microbiome revealed by metagenomics and culture.</title>
        <authorList>
            <person name="Gilroy R."/>
            <person name="Ravi A."/>
            <person name="Getino M."/>
            <person name="Pursley I."/>
            <person name="Horton D.L."/>
            <person name="Alikhan N.F."/>
            <person name="Baker D."/>
            <person name="Gharbi K."/>
            <person name="Hall N."/>
            <person name="Watson M."/>
            <person name="Adriaenssens E.M."/>
            <person name="Foster-Nyarko E."/>
            <person name="Jarju S."/>
            <person name="Secka A."/>
            <person name="Antonio M."/>
            <person name="Oren A."/>
            <person name="Chaudhuri R.R."/>
            <person name="La Ragione R."/>
            <person name="Hildebrand F."/>
            <person name="Pallen M.J."/>
        </authorList>
    </citation>
    <scope>NUCLEOTIDE SEQUENCE</scope>
    <source>
        <strain evidence="7">ChiSjej1B19-7085</strain>
    </source>
</reference>
<keyword evidence="4 6" id="KW-1133">Transmembrane helix</keyword>
<sequence>MKKKKYGKTIFNGSILILSVGLLVYFCVSEDGLVDLASNIDEFRKEWLVLGFLGMLGDLVLDGWLIQLFTKNSAPGYRFRDAMKSGMVGHFYSAVTPFQSGGQPMQVYLMAKQGVDPGVSTAAMVQKFLVYQTCLTIYSAAAILLRFSFFSQSLPGGVLGLAVVGFIIQGAVIGGLVLFSFNRTVTHRIVSWFCAVLAKLRLLHDYEGTIRRIETQLEYFHESNAELFRKKKLLVSSCVLTFLQQTSLFSVSYCVYRAFGLSGASAVDMICAQAFVTMVSCMVPLPGAAGASEGSFYVFFSMFFTSATIKPATLLWRIITYYSVILITAPFSRITRKMQESAELSKEGSPGEKL</sequence>
<evidence type="ECO:0000313" key="8">
    <source>
        <dbReference type="Proteomes" id="UP000886785"/>
    </source>
</evidence>
<keyword evidence="6" id="KW-0046">Antibiotic resistance</keyword>
<evidence type="ECO:0000256" key="6">
    <source>
        <dbReference type="RuleBase" id="RU363042"/>
    </source>
</evidence>
<keyword evidence="6" id="KW-0808">Transferase</keyword>
<evidence type="ECO:0000256" key="1">
    <source>
        <dbReference type="ARBA" id="ARBA00004651"/>
    </source>
</evidence>
<dbReference type="EC" id="2.3.2.3" evidence="6"/>
<proteinExistence type="inferred from homology"/>
<keyword evidence="3 6" id="KW-0812">Transmembrane</keyword>
<comment type="function">
    <text evidence="6">Catalyzes the transfer of a lysyl group from L-lysyl-tRNA(Lys) to membrane-bound phosphatidylglycerol (PG), which produces lysylphosphatidylglycerol (LPG), a major component of the bacterial membrane with a positive net charge. LPG synthesis contributes to bacterial virulence as it is involved in the resistance mechanism against cationic antimicrobial peptides (CAMP) produces by the host's immune system (defensins, cathelicidins) and by the competing microorganisms.</text>
</comment>
<dbReference type="GO" id="GO:0046677">
    <property type="term" value="P:response to antibiotic"/>
    <property type="evidence" value="ECO:0007669"/>
    <property type="project" value="UniProtKB-KW"/>
</dbReference>
<keyword evidence="2" id="KW-1003">Cell membrane</keyword>
<dbReference type="EMBL" id="DVHF01000058">
    <property type="protein sequence ID" value="HIR57036.1"/>
    <property type="molecule type" value="Genomic_DNA"/>
</dbReference>
<accession>A0A9D1J0X3</accession>
<evidence type="ECO:0000256" key="3">
    <source>
        <dbReference type="ARBA" id="ARBA00022692"/>
    </source>
</evidence>
<feature type="transmembrane region" description="Helical" evidence="6">
    <location>
        <begin position="48"/>
        <end position="70"/>
    </location>
</feature>
<feature type="transmembrane region" description="Helical" evidence="6">
    <location>
        <begin position="233"/>
        <end position="259"/>
    </location>
</feature>
<feature type="transmembrane region" description="Helical" evidence="6">
    <location>
        <begin position="156"/>
        <end position="179"/>
    </location>
</feature>
<comment type="subcellular location">
    <subcellularLocation>
        <location evidence="1 6">Cell membrane</location>
        <topology evidence="1 6">Multi-pass membrane protein</topology>
    </subcellularLocation>
</comment>
<comment type="similarity">
    <text evidence="6">Belongs to the LPG synthase family.</text>
</comment>
<comment type="catalytic activity">
    <reaction evidence="6">
        <text>L-lysyl-tRNA(Lys) + a 1,2-diacyl-sn-glycero-3-phospho-(1'-sn-glycerol) = a 1,2-diacyl-sn-glycero-3-phospho-1'-(3'-O-L-lysyl)-sn-glycerol + tRNA(Lys)</text>
        <dbReference type="Rhea" id="RHEA:10668"/>
        <dbReference type="Rhea" id="RHEA-COMP:9696"/>
        <dbReference type="Rhea" id="RHEA-COMP:9697"/>
        <dbReference type="ChEBI" id="CHEBI:64716"/>
        <dbReference type="ChEBI" id="CHEBI:75792"/>
        <dbReference type="ChEBI" id="CHEBI:78442"/>
        <dbReference type="ChEBI" id="CHEBI:78529"/>
        <dbReference type="EC" id="2.3.2.3"/>
    </reaction>
</comment>
<dbReference type="GO" id="GO:0050071">
    <property type="term" value="F:phosphatidylglycerol lysyltransferase activity"/>
    <property type="evidence" value="ECO:0007669"/>
    <property type="project" value="UniProtKB-EC"/>
</dbReference>
<dbReference type="PANTHER" id="PTHR37693:SF1">
    <property type="entry name" value="INTEGRAL MEMBRANE PROTEIN"/>
    <property type="match status" value="1"/>
</dbReference>
<evidence type="ECO:0000256" key="5">
    <source>
        <dbReference type="ARBA" id="ARBA00023136"/>
    </source>
</evidence>
<dbReference type="Proteomes" id="UP000886785">
    <property type="component" value="Unassembled WGS sequence"/>
</dbReference>
<dbReference type="NCBIfam" id="TIGR00374">
    <property type="entry name" value="flippase-like domain"/>
    <property type="match status" value="1"/>
</dbReference>
<feature type="transmembrane region" description="Helical" evidence="6">
    <location>
        <begin position="9"/>
        <end position="28"/>
    </location>
</feature>
<keyword evidence="6" id="KW-0443">Lipid metabolism</keyword>
<comment type="caution">
    <text evidence="7">The sequence shown here is derived from an EMBL/GenBank/DDBJ whole genome shotgun (WGS) entry which is preliminary data.</text>
</comment>
<reference evidence="7" key="1">
    <citation type="submission" date="2020-10" db="EMBL/GenBank/DDBJ databases">
        <authorList>
            <person name="Gilroy R."/>
        </authorList>
    </citation>
    <scope>NUCLEOTIDE SEQUENCE</scope>
    <source>
        <strain evidence="7">ChiSjej1B19-7085</strain>
    </source>
</reference>
<feature type="transmembrane region" description="Helical" evidence="6">
    <location>
        <begin position="314"/>
        <end position="331"/>
    </location>
</feature>
<evidence type="ECO:0000256" key="2">
    <source>
        <dbReference type="ARBA" id="ARBA00022475"/>
    </source>
</evidence>
<dbReference type="PANTHER" id="PTHR37693">
    <property type="entry name" value="PHOSPHATIDYLGLYCEROL LYSYLTRANSFERASE"/>
    <property type="match status" value="1"/>
</dbReference>
<dbReference type="Pfam" id="PF03706">
    <property type="entry name" value="LPG_synthase_TM"/>
    <property type="match status" value="1"/>
</dbReference>
<name>A0A9D1J0X3_9FIRM</name>
<dbReference type="AlphaFoldDB" id="A0A9D1J0X3"/>
<organism evidence="7 8">
    <name type="scientific">Candidatus Gallacutalibacter pullicola</name>
    <dbReference type="NCBI Taxonomy" id="2840830"/>
    <lineage>
        <taxon>Bacteria</taxon>
        <taxon>Bacillati</taxon>
        <taxon>Bacillota</taxon>
        <taxon>Clostridia</taxon>
        <taxon>Eubacteriales</taxon>
        <taxon>Candidatus Gallacutalibacter</taxon>
    </lineage>
</organism>